<protein>
    <recommendedName>
        <fullName evidence="3">Glycosyltransferase family 17</fullName>
    </recommendedName>
</protein>
<name>A0A4V6I2N2_9HELI</name>
<gene>
    <name evidence="1" type="ORF">LS71_004205</name>
</gene>
<dbReference type="AlphaFoldDB" id="A0A4V6I2N2"/>
<dbReference type="OrthoDB" id="7391526at2"/>
<dbReference type="PANTHER" id="PTHR12224:SF0">
    <property type="entry name" value="BETA-1,4-MANNOSYL-GLYCOPROTEIN 4-BETA-N-ACETYLGLUCOSAMINYLTRANSFERASE"/>
    <property type="match status" value="1"/>
</dbReference>
<evidence type="ECO:0008006" key="3">
    <source>
        <dbReference type="Google" id="ProtNLM"/>
    </source>
</evidence>
<dbReference type="Pfam" id="PF04724">
    <property type="entry name" value="Glyco_transf_17"/>
    <property type="match status" value="1"/>
</dbReference>
<dbReference type="RefSeq" id="WP_052057767.1">
    <property type="nucleotide sequence ID" value="NZ_JRPR02000002.1"/>
</dbReference>
<evidence type="ECO:0000313" key="2">
    <source>
        <dbReference type="Proteomes" id="UP000029733"/>
    </source>
</evidence>
<organism evidence="1 2">
    <name type="scientific">Helicobacter jaachi</name>
    <dbReference type="NCBI Taxonomy" id="1677920"/>
    <lineage>
        <taxon>Bacteria</taxon>
        <taxon>Pseudomonadati</taxon>
        <taxon>Campylobacterota</taxon>
        <taxon>Epsilonproteobacteria</taxon>
        <taxon>Campylobacterales</taxon>
        <taxon>Helicobacteraceae</taxon>
        <taxon>Helicobacter</taxon>
    </lineage>
</organism>
<proteinExistence type="predicted"/>
<dbReference type="EMBL" id="JRPR02000002">
    <property type="protein sequence ID" value="TLD96812.1"/>
    <property type="molecule type" value="Genomic_DNA"/>
</dbReference>
<keyword evidence="2" id="KW-1185">Reference proteome</keyword>
<dbReference type="Proteomes" id="UP000029733">
    <property type="component" value="Unassembled WGS sequence"/>
</dbReference>
<sequence length="372" mass="42782">MIYDCFTWFDELDILEIRLNTLDSIIDCFVIIEADSTFTGTPKEARFLAHSARFEKFMHKISYHFVHLPSFSHLPTIEQPWARENYQRNYIKTALLSLAKPSDIVIISDVDEIPRPQSVAKYAKALSQRPSINTPRIEVLACDIFYFYLNNLSFGHYWYAGAKMLTFGDLCDDELLAHWAYEGEARFLIPSLNVGTSASRVRMYNGNKQRVHYPCGWHLSYMGGVDCVIKKLDSFAHQEWRNSADSINATIAHNAATAADCGGGGYILLDSRTEQRALQIMRDSRFCGYKLIALPPQSAMLPPFVRANADKYAHLLLVESSAHFVRLKQRALWWQRKIYRICRLIARFMLSKIGLLPFQVPPTLRKKEIEKL</sequence>
<comment type="caution">
    <text evidence="1">The sequence shown here is derived from an EMBL/GenBank/DDBJ whole genome shotgun (WGS) entry which is preliminary data.</text>
</comment>
<dbReference type="GO" id="GO:0016020">
    <property type="term" value="C:membrane"/>
    <property type="evidence" value="ECO:0007669"/>
    <property type="project" value="InterPro"/>
</dbReference>
<dbReference type="GO" id="GO:0006044">
    <property type="term" value="P:N-acetylglucosamine metabolic process"/>
    <property type="evidence" value="ECO:0007669"/>
    <property type="project" value="TreeGrafter"/>
</dbReference>
<reference evidence="1 2" key="1">
    <citation type="journal article" date="2014" name="Genome Announc.">
        <title>Draft genome sequences of eight enterohepatic helicobacter species isolated from both laboratory and wild rodents.</title>
        <authorList>
            <person name="Sheh A."/>
            <person name="Shen Z."/>
            <person name="Fox J.G."/>
        </authorList>
    </citation>
    <scope>NUCLEOTIDE SEQUENCE [LARGE SCALE GENOMIC DNA]</scope>
    <source>
        <strain evidence="1 2">MIT 09-6949</strain>
    </source>
</reference>
<dbReference type="GO" id="GO:0003830">
    <property type="term" value="F:beta-1,4-mannosylglycoprotein 4-beta-N-acetylglucosaminyltransferase activity"/>
    <property type="evidence" value="ECO:0007669"/>
    <property type="project" value="InterPro"/>
</dbReference>
<accession>A0A4V6I2N2</accession>
<evidence type="ECO:0000313" key="1">
    <source>
        <dbReference type="EMBL" id="TLD96812.1"/>
    </source>
</evidence>
<dbReference type="InterPro" id="IPR006813">
    <property type="entry name" value="Glyco_trans_17"/>
</dbReference>
<dbReference type="PANTHER" id="PTHR12224">
    <property type="entry name" value="BETA-1,4-MANNOSYL-GLYCOPROTEIN BETA-1,4-N-ACETYLGLUCOSAMINYL-TRANSFERASE"/>
    <property type="match status" value="1"/>
</dbReference>